<dbReference type="eggNOG" id="COG0484">
    <property type="taxonomic scope" value="Bacteria"/>
</dbReference>
<name>B3QZA1_CHLT3</name>
<proteinExistence type="predicted"/>
<dbReference type="Proteomes" id="UP000001208">
    <property type="component" value="Chromosome"/>
</dbReference>
<evidence type="ECO:0000313" key="3">
    <source>
        <dbReference type="EMBL" id="ACF13794.1"/>
    </source>
</evidence>
<dbReference type="PROSITE" id="PS50076">
    <property type="entry name" value="DNAJ_2"/>
    <property type="match status" value="1"/>
</dbReference>
<dbReference type="AlphaFoldDB" id="B3QZA1"/>
<dbReference type="Pfam" id="PF00226">
    <property type="entry name" value="DnaJ"/>
    <property type="match status" value="1"/>
</dbReference>
<dbReference type="SMART" id="SM00271">
    <property type="entry name" value="DnaJ"/>
    <property type="match status" value="1"/>
</dbReference>
<reference evidence="3 4" key="1">
    <citation type="submission" date="2008-06" db="EMBL/GenBank/DDBJ databases">
        <title>Complete sequence of Chloroherpeton thalassium ATCC 35110.</title>
        <authorList>
            <consortium name="US DOE Joint Genome Institute"/>
            <person name="Lucas S."/>
            <person name="Copeland A."/>
            <person name="Lapidus A."/>
            <person name="Glavina del Rio T."/>
            <person name="Dalin E."/>
            <person name="Tice H."/>
            <person name="Bruce D."/>
            <person name="Goodwin L."/>
            <person name="Pitluck S."/>
            <person name="Schmutz J."/>
            <person name="Larimer F."/>
            <person name="Land M."/>
            <person name="Hauser L."/>
            <person name="Kyrpides N."/>
            <person name="Mikhailova N."/>
            <person name="Liu Z."/>
            <person name="Li T."/>
            <person name="Zhao F."/>
            <person name="Overmann J."/>
            <person name="Bryant D.A."/>
            <person name="Richardson P."/>
        </authorList>
    </citation>
    <scope>NUCLEOTIDE SEQUENCE [LARGE SCALE GENOMIC DNA]</scope>
    <source>
        <strain evidence="4">ATCC 35110 / GB-78</strain>
    </source>
</reference>
<dbReference type="KEGG" id="cts:Ctha_1331"/>
<feature type="transmembrane region" description="Helical" evidence="1">
    <location>
        <begin position="242"/>
        <end position="261"/>
    </location>
</feature>
<sequence length="267" mass="31301">MDEERTTSARFKNYYEVLRVRPYDSPELIQAAFLAQIKQWHPDRYATADEDSKAVAEHRTKLILEARHHLCHPDRKSAYDQEFAERYPKRFEKLSNKARPKERKLNIDDLLNRGASKNLESHTPESCTCQWYDFSTRINRRTKQVVFNASHFLEANPTCDVRFRFNYNQPWTPFDRSHNRRVQYGDLKVALAEMQARYVDGKGRVHYAKPLRKVIILSIDPFEAMREKALILEGELRKKNRLALKVVSALVGVGLFAVHAIEHKVFG</sequence>
<dbReference type="EMBL" id="CP001100">
    <property type="protein sequence ID" value="ACF13794.1"/>
    <property type="molecule type" value="Genomic_DNA"/>
</dbReference>
<evidence type="ECO:0000256" key="1">
    <source>
        <dbReference type="SAM" id="Phobius"/>
    </source>
</evidence>
<dbReference type="SUPFAM" id="SSF46565">
    <property type="entry name" value="Chaperone J-domain"/>
    <property type="match status" value="1"/>
</dbReference>
<protein>
    <submittedName>
        <fullName evidence="3">Heat shock protein DnaJ domain protein</fullName>
    </submittedName>
</protein>
<dbReference type="RefSeq" id="WP_012499878.1">
    <property type="nucleotide sequence ID" value="NC_011026.1"/>
</dbReference>
<gene>
    <name evidence="3" type="ordered locus">Ctha_1331</name>
</gene>
<keyword evidence="1" id="KW-1133">Transmembrane helix</keyword>
<keyword evidence="3" id="KW-0346">Stress response</keyword>
<evidence type="ECO:0000259" key="2">
    <source>
        <dbReference type="PROSITE" id="PS50076"/>
    </source>
</evidence>
<dbReference type="InterPro" id="IPR001623">
    <property type="entry name" value="DnaJ_domain"/>
</dbReference>
<accession>B3QZA1</accession>
<dbReference type="HOGENOM" id="CLU_1040907_0_0_10"/>
<dbReference type="PROSITE" id="PS00018">
    <property type="entry name" value="EF_HAND_1"/>
    <property type="match status" value="1"/>
</dbReference>
<dbReference type="InterPro" id="IPR018247">
    <property type="entry name" value="EF_Hand_1_Ca_BS"/>
</dbReference>
<organism evidence="3 4">
    <name type="scientific">Chloroherpeton thalassium (strain ATCC 35110 / GB-78)</name>
    <dbReference type="NCBI Taxonomy" id="517418"/>
    <lineage>
        <taxon>Bacteria</taxon>
        <taxon>Pseudomonadati</taxon>
        <taxon>Chlorobiota</taxon>
        <taxon>Chlorobiia</taxon>
        <taxon>Chlorobiales</taxon>
        <taxon>Chloroherpetonaceae</taxon>
        <taxon>Chloroherpeton</taxon>
    </lineage>
</organism>
<dbReference type="CDD" id="cd06257">
    <property type="entry name" value="DnaJ"/>
    <property type="match status" value="1"/>
</dbReference>
<evidence type="ECO:0000313" key="4">
    <source>
        <dbReference type="Proteomes" id="UP000001208"/>
    </source>
</evidence>
<keyword evidence="1" id="KW-0472">Membrane</keyword>
<keyword evidence="1" id="KW-0812">Transmembrane</keyword>
<dbReference type="InterPro" id="IPR036869">
    <property type="entry name" value="J_dom_sf"/>
</dbReference>
<keyword evidence="4" id="KW-1185">Reference proteome</keyword>
<feature type="domain" description="J" evidence="2">
    <location>
        <begin position="13"/>
        <end position="83"/>
    </location>
</feature>
<dbReference type="Gene3D" id="1.10.287.110">
    <property type="entry name" value="DnaJ domain"/>
    <property type="match status" value="1"/>
</dbReference>
<dbReference type="OrthoDB" id="665715at2"/>